<sequence>MTIDELVALIGRSTQHKHLYHFTDESNFETIDKKGLFSKEKMRAEGWWPQTTGGNQWSHDQDTARGINPYVSLCFTCNHSMKYLAHKDGRLPNPRYLKISPDVLRIPGVCIAFGIANANTTEILPIEEAIEKLDVEVIYSRTDWSNPAINERLSAAEKFEVLVPHAVPRDLIKGVI</sequence>
<dbReference type="PROSITE" id="PS52018">
    <property type="entry name" value="DART"/>
    <property type="match status" value="1"/>
</dbReference>
<dbReference type="EMBL" id="JQ418526">
    <property type="protein sequence ID" value="AFK89161.1"/>
    <property type="molecule type" value="Genomic_DNA"/>
</dbReference>
<evidence type="ECO:0000256" key="3">
    <source>
        <dbReference type="ARBA" id="ARBA00022679"/>
    </source>
</evidence>
<comment type="caution">
    <text evidence="6">Lacks conserved residue(s) required for the propagation of feature annotation.</text>
</comment>
<evidence type="ECO:0000256" key="6">
    <source>
        <dbReference type="PROSITE-ProRule" id="PRU01362"/>
    </source>
</evidence>
<keyword evidence="4" id="KW-0548">Nucleotidyltransferase</keyword>
<dbReference type="Pfam" id="PF14487">
    <property type="entry name" value="DarT"/>
    <property type="match status" value="1"/>
</dbReference>
<evidence type="ECO:0000259" key="7">
    <source>
        <dbReference type="PROSITE" id="PS52018"/>
    </source>
</evidence>
<accession>I3W0N4</accession>
<evidence type="ECO:0000256" key="2">
    <source>
        <dbReference type="ARBA" id="ARBA00022676"/>
    </source>
</evidence>
<geneLocation type="plasmid" evidence="8">
    <name>pDFL14-10</name>
</geneLocation>
<dbReference type="RefSeq" id="WP_015061883.1">
    <property type="nucleotide sequence ID" value="NC_019329.1"/>
</dbReference>
<feature type="domain" description="DarT" evidence="7">
    <location>
        <begin position="17"/>
        <end position="176"/>
    </location>
</feature>
<proteinExistence type="inferred from homology"/>
<comment type="similarity">
    <text evidence="6">Belongs to the DarT ADP-ribosyltransferase family.</text>
</comment>
<evidence type="ECO:0000256" key="5">
    <source>
        <dbReference type="ARBA" id="ARBA00023125"/>
    </source>
</evidence>
<dbReference type="GO" id="GO:0016779">
    <property type="term" value="F:nucleotidyltransferase activity"/>
    <property type="evidence" value="ECO:0007669"/>
    <property type="project" value="UniProtKB-KW"/>
</dbReference>
<evidence type="ECO:0000256" key="1">
    <source>
        <dbReference type="ARBA" id="ARBA00022649"/>
    </source>
</evidence>
<keyword evidence="1 6" id="KW-1277">Toxin-antitoxin system</keyword>
<dbReference type="GO" id="GO:0003677">
    <property type="term" value="F:DNA binding"/>
    <property type="evidence" value="ECO:0007669"/>
    <property type="project" value="UniProtKB-UniRule"/>
</dbReference>
<organism evidence="8">
    <name type="scientific">Sulfitobacter sp. DFL14</name>
    <dbReference type="NCBI Taxonomy" id="1179815"/>
    <lineage>
        <taxon>Bacteria</taxon>
        <taxon>Pseudomonadati</taxon>
        <taxon>Pseudomonadota</taxon>
        <taxon>Alphaproteobacteria</taxon>
        <taxon>Rhodobacterales</taxon>
        <taxon>Roseobacteraceae</taxon>
        <taxon>Sulfitobacter</taxon>
    </lineage>
</organism>
<protein>
    <recommendedName>
        <fullName evidence="7">DarT domain-containing protein</fullName>
    </recommendedName>
</protein>
<keyword evidence="2" id="KW-0328">Glycosyltransferase</keyword>
<reference evidence="8" key="1">
    <citation type="submission" date="2012-01" db="EMBL/GenBank/DDBJ databases">
        <authorList>
            <person name="Summers A.O."/>
            <person name="Wireman J."/>
        </authorList>
    </citation>
    <scope>NUCLEOTIDE SEQUENCE</scope>
    <source>
        <strain evidence="8">DFL14</strain>
        <plasmid evidence="8">pDFL14-10</plasmid>
    </source>
</reference>
<dbReference type="AlphaFoldDB" id="I3W0N4"/>
<name>I3W0N4_9RHOB</name>
<dbReference type="InterPro" id="IPR029494">
    <property type="entry name" value="DarT"/>
</dbReference>
<keyword evidence="5 6" id="KW-0238">DNA-binding</keyword>
<dbReference type="GO" id="GO:0016757">
    <property type="term" value="F:glycosyltransferase activity"/>
    <property type="evidence" value="ECO:0007669"/>
    <property type="project" value="UniProtKB-KW"/>
</dbReference>
<keyword evidence="8" id="KW-0614">Plasmid</keyword>
<evidence type="ECO:0000313" key="8">
    <source>
        <dbReference type="EMBL" id="AFK89161.1"/>
    </source>
</evidence>
<evidence type="ECO:0000256" key="4">
    <source>
        <dbReference type="ARBA" id="ARBA00022695"/>
    </source>
</evidence>
<keyword evidence="3" id="KW-0808">Transferase</keyword>